<evidence type="ECO:0000256" key="1">
    <source>
        <dbReference type="SAM" id="MobiDB-lite"/>
    </source>
</evidence>
<name>A0ABQ7DMD4_BRACR</name>
<protein>
    <recommendedName>
        <fullName evidence="4">IBB domain-containing protein</fullName>
    </recommendedName>
</protein>
<feature type="compositionally biased region" description="Basic and acidic residues" evidence="1">
    <location>
        <begin position="21"/>
        <end position="33"/>
    </location>
</feature>
<sequence length="152" mass="17111">MTEVRDVMSNYANCPDPTESAARRERFRQKEEASEVEETAALMLRGSVNANLSEVELDSPRQNLSPTPTRVPTLMRLGPIMDNEDDLRGSGTADLLEKELDFPRHNPSPTLPQVLMRLGSIMENEDDPMIPLQNLQLLLQNADLENPRAEEI</sequence>
<evidence type="ECO:0000313" key="2">
    <source>
        <dbReference type="EMBL" id="KAF3578420.1"/>
    </source>
</evidence>
<dbReference type="EMBL" id="QGKV02000649">
    <property type="protein sequence ID" value="KAF3578420.1"/>
    <property type="molecule type" value="Genomic_DNA"/>
</dbReference>
<comment type="caution">
    <text evidence="2">The sequence shown here is derived from an EMBL/GenBank/DDBJ whole genome shotgun (WGS) entry which is preliminary data.</text>
</comment>
<accession>A0ABQ7DMD4</accession>
<feature type="region of interest" description="Disordered" evidence="1">
    <location>
        <begin position="1"/>
        <end position="35"/>
    </location>
</feature>
<evidence type="ECO:0000313" key="3">
    <source>
        <dbReference type="Proteomes" id="UP000266723"/>
    </source>
</evidence>
<keyword evidence="3" id="KW-1185">Reference proteome</keyword>
<reference evidence="2 3" key="1">
    <citation type="journal article" date="2020" name="BMC Genomics">
        <title>Intraspecific diversification of the crop wild relative Brassica cretica Lam. using demographic model selection.</title>
        <authorList>
            <person name="Kioukis A."/>
            <person name="Michalopoulou V.A."/>
            <person name="Briers L."/>
            <person name="Pirintsos S."/>
            <person name="Studholme D.J."/>
            <person name="Pavlidis P."/>
            <person name="Sarris P.F."/>
        </authorList>
    </citation>
    <scope>NUCLEOTIDE SEQUENCE [LARGE SCALE GENOMIC DNA]</scope>
    <source>
        <strain evidence="3">cv. PFS-1207/04</strain>
    </source>
</reference>
<proteinExistence type="predicted"/>
<evidence type="ECO:0008006" key="4">
    <source>
        <dbReference type="Google" id="ProtNLM"/>
    </source>
</evidence>
<organism evidence="2 3">
    <name type="scientific">Brassica cretica</name>
    <name type="common">Mustard</name>
    <dbReference type="NCBI Taxonomy" id="69181"/>
    <lineage>
        <taxon>Eukaryota</taxon>
        <taxon>Viridiplantae</taxon>
        <taxon>Streptophyta</taxon>
        <taxon>Embryophyta</taxon>
        <taxon>Tracheophyta</taxon>
        <taxon>Spermatophyta</taxon>
        <taxon>Magnoliopsida</taxon>
        <taxon>eudicotyledons</taxon>
        <taxon>Gunneridae</taxon>
        <taxon>Pentapetalae</taxon>
        <taxon>rosids</taxon>
        <taxon>malvids</taxon>
        <taxon>Brassicales</taxon>
        <taxon>Brassicaceae</taxon>
        <taxon>Brassiceae</taxon>
        <taxon>Brassica</taxon>
    </lineage>
</organism>
<dbReference type="Proteomes" id="UP000266723">
    <property type="component" value="Unassembled WGS sequence"/>
</dbReference>
<gene>
    <name evidence="2" type="ORF">DY000_02030934</name>
</gene>